<evidence type="ECO:0000313" key="1">
    <source>
        <dbReference type="EMBL" id="KAF7292225.1"/>
    </source>
</evidence>
<organism evidence="1 2">
    <name type="scientific">Mycena indigotica</name>
    <dbReference type="NCBI Taxonomy" id="2126181"/>
    <lineage>
        <taxon>Eukaryota</taxon>
        <taxon>Fungi</taxon>
        <taxon>Dikarya</taxon>
        <taxon>Basidiomycota</taxon>
        <taxon>Agaricomycotina</taxon>
        <taxon>Agaricomycetes</taxon>
        <taxon>Agaricomycetidae</taxon>
        <taxon>Agaricales</taxon>
        <taxon>Marasmiineae</taxon>
        <taxon>Mycenaceae</taxon>
        <taxon>Mycena</taxon>
    </lineage>
</organism>
<comment type="caution">
    <text evidence="1">The sequence shown here is derived from an EMBL/GenBank/DDBJ whole genome shotgun (WGS) entry which is preliminary data.</text>
</comment>
<dbReference type="Proteomes" id="UP000636479">
    <property type="component" value="Unassembled WGS sequence"/>
</dbReference>
<gene>
    <name evidence="1" type="ORF">MIND_01249900</name>
</gene>
<sequence length="144" mass="15898">MVLPAPLSCQCRVFRRSWVAILQPERRLFIRSPTLLQWPETGAGRRASSSENGACVLCYSSSAWADLFLRAPGLPLSARRLRQRRASRGGQLTRKRVGARSGYRGVGTVLVGDGRWTLDDGGIDEGLTPLSSVSPLHRQVMPWP</sequence>
<keyword evidence="2" id="KW-1185">Reference proteome</keyword>
<dbReference type="AlphaFoldDB" id="A0A8H6S6J1"/>
<dbReference type="RefSeq" id="XP_037214952.1">
    <property type="nucleotide sequence ID" value="XM_037368984.1"/>
</dbReference>
<name>A0A8H6S6J1_9AGAR</name>
<proteinExistence type="predicted"/>
<reference evidence="1" key="1">
    <citation type="submission" date="2020-05" db="EMBL/GenBank/DDBJ databases">
        <title>Mycena genomes resolve the evolution of fungal bioluminescence.</title>
        <authorList>
            <person name="Tsai I.J."/>
        </authorList>
    </citation>
    <scope>NUCLEOTIDE SEQUENCE</scope>
    <source>
        <strain evidence="1">171206Taipei</strain>
    </source>
</reference>
<dbReference type="GeneID" id="59351500"/>
<protein>
    <submittedName>
        <fullName evidence="1">Uncharacterized protein</fullName>
    </submittedName>
</protein>
<dbReference type="EMBL" id="JACAZF010000012">
    <property type="protein sequence ID" value="KAF7292225.1"/>
    <property type="molecule type" value="Genomic_DNA"/>
</dbReference>
<evidence type="ECO:0000313" key="2">
    <source>
        <dbReference type="Proteomes" id="UP000636479"/>
    </source>
</evidence>
<accession>A0A8H6S6J1</accession>